<dbReference type="RefSeq" id="XP_018486497.1">
    <property type="nucleotide sequence ID" value="XM_018630995.2"/>
</dbReference>
<gene>
    <name evidence="2" type="primary">LOC108857070</name>
</gene>
<dbReference type="OrthoDB" id="10477784at2759"/>
<protein>
    <submittedName>
        <fullName evidence="2">Uncharacterized protein LOC108857070</fullName>
    </submittedName>
</protein>
<organism evidence="1 2">
    <name type="scientific">Raphanus sativus</name>
    <name type="common">Radish</name>
    <name type="synonym">Raphanus raphanistrum var. sativus</name>
    <dbReference type="NCBI Taxonomy" id="3726"/>
    <lineage>
        <taxon>Eukaryota</taxon>
        <taxon>Viridiplantae</taxon>
        <taxon>Streptophyta</taxon>
        <taxon>Embryophyta</taxon>
        <taxon>Tracheophyta</taxon>
        <taxon>Spermatophyta</taxon>
        <taxon>Magnoliopsida</taxon>
        <taxon>eudicotyledons</taxon>
        <taxon>Gunneridae</taxon>
        <taxon>Pentapetalae</taxon>
        <taxon>rosids</taxon>
        <taxon>malvids</taxon>
        <taxon>Brassicales</taxon>
        <taxon>Brassicaceae</taxon>
        <taxon>Brassiceae</taxon>
        <taxon>Raphanus</taxon>
    </lineage>
</organism>
<dbReference type="AlphaFoldDB" id="A0A6J0NP06"/>
<keyword evidence="1" id="KW-1185">Reference proteome</keyword>
<evidence type="ECO:0000313" key="1">
    <source>
        <dbReference type="Proteomes" id="UP000504610"/>
    </source>
</evidence>
<name>A0A6J0NP06_RAPSA</name>
<sequence>MVGEMLEVITPANEENGWSVITSSDLSRVIHKNQKCFLIDTSWLPKDAEAVYQSFREQRHLWHASRNDTLDVLEDYGDGTSILRRRSTIPGRLQQLIFQHVSPRMMVFSRLDHLHPHDLLTEGFTIIPCKNCSLLTTVLVYKVPDGADLALENDMRSARQHLTDKFFDLRSHLPA</sequence>
<accession>A0A6J0NP06</accession>
<dbReference type="Proteomes" id="UP000504610">
    <property type="component" value="Chromosome 5"/>
</dbReference>
<dbReference type="GeneID" id="108857070"/>
<evidence type="ECO:0000313" key="2">
    <source>
        <dbReference type="RefSeq" id="XP_018486497.1"/>
    </source>
</evidence>
<reference evidence="2" key="2">
    <citation type="submission" date="2025-08" db="UniProtKB">
        <authorList>
            <consortium name="RefSeq"/>
        </authorList>
    </citation>
    <scope>IDENTIFICATION</scope>
    <source>
        <tissue evidence="2">Leaf</tissue>
    </source>
</reference>
<proteinExistence type="predicted"/>
<dbReference type="KEGG" id="rsz:108857070"/>
<reference evidence="1" key="1">
    <citation type="journal article" date="2019" name="Database">
        <title>The radish genome database (RadishGD): an integrated information resource for radish genomics.</title>
        <authorList>
            <person name="Yu H.J."/>
            <person name="Baek S."/>
            <person name="Lee Y.J."/>
            <person name="Cho A."/>
            <person name="Mun J.H."/>
        </authorList>
    </citation>
    <scope>NUCLEOTIDE SEQUENCE [LARGE SCALE GENOMIC DNA]</scope>
    <source>
        <strain evidence="1">cv. WK10039</strain>
    </source>
</reference>